<name>A0A6B2L0A7_9EUKA</name>
<dbReference type="InterPro" id="IPR011009">
    <property type="entry name" value="Kinase-like_dom_sf"/>
</dbReference>
<keyword evidence="2" id="KW-0723">Serine/threonine-protein kinase</keyword>
<dbReference type="GO" id="GO:0004674">
    <property type="term" value="F:protein serine/threonine kinase activity"/>
    <property type="evidence" value="ECO:0007669"/>
    <property type="project" value="UniProtKB-KW"/>
</dbReference>
<evidence type="ECO:0000256" key="10">
    <source>
        <dbReference type="PROSITE-ProRule" id="PRU10141"/>
    </source>
</evidence>
<dbReference type="SUPFAM" id="SSF48403">
    <property type="entry name" value="Ankyrin repeat"/>
    <property type="match status" value="1"/>
</dbReference>
<feature type="repeat" description="ANK" evidence="9">
    <location>
        <begin position="48"/>
        <end position="82"/>
    </location>
</feature>
<dbReference type="PIRSF" id="PIRSF000654">
    <property type="entry name" value="Integrin-linked_kinase"/>
    <property type="match status" value="1"/>
</dbReference>
<dbReference type="InterPro" id="IPR051681">
    <property type="entry name" value="Ser/Thr_Kinases-Pseudokinases"/>
</dbReference>
<dbReference type="InterPro" id="IPR001245">
    <property type="entry name" value="Ser-Thr/Tyr_kinase_cat_dom"/>
</dbReference>
<evidence type="ECO:0000256" key="7">
    <source>
        <dbReference type="ARBA" id="ARBA00047899"/>
    </source>
</evidence>
<evidence type="ECO:0000256" key="4">
    <source>
        <dbReference type="ARBA" id="ARBA00022741"/>
    </source>
</evidence>
<keyword evidence="6 10" id="KW-0067">ATP-binding</keyword>
<dbReference type="Pfam" id="PF07714">
    <property type="entry name" value="PK_Tyr_Ser-Thr"/>
    <property type="match status" value="1"/>
</dbReference>
<comment type="similarity">
    <text evidence="1">Belongs to the protein kinase superfamily. TKL Ser/Thr protein kinase family.</text>
</comment>
<feature type="compositionally biased region" description="Polar residues" evidence="11">
    <location>
        <begin position="551"/>
        <end position="560"/>
    </location>
</feature>
<feature type="repeat" description="ANK" evidence="9">
    <location>
        <begin position="83"/>
        <end position="115"/>
    </location>
</feature>
<dbReference type="SMART" id="SM00248">
    <property type="entry name" value="ANK"/>
    <property type="match status" value="3"/>
</dbReference>
<dbReference type="InterPro" id="IPR036770">
    <property type="entry name" value="Ankyrin_rpt-contain_sf"/>
</dbReference>
<keyword evidence="5" id="KW-0418">Kinase</keyword>
<dbReference type="InterPro" id="IPR002110">
    <property type="entry name" value="Ankyrin_rpt"/>
</dbReference>
<organism evidence="13">
    <name type="scientific">Arcella intermedia</name>
    <dbReference type="NCBI Taxonomy" id="1963864"/>
    <lineage>
        <taxon>Eukaryota</taxon>
        <taxon>Amoebozoa</taxon>
        <taxon>Tubulinea</taxon>
        <taxon>Elardia</taxon>
        <taxon>Arcellinida</taxon>
        <taxon>Sphaerothecina</taxon>
        <taxon>Arcellidae</taxon>
        <taxon>Arcella</taxon>
    </lineage>
</organism>
<evidence type="ECO:0000256" key="8">
    <source>
        <dbReference type="ARBA" id="ARBA00048679"/>
    </source>
</evidence>
<dbReference type="PROSITE" id="PS50088">
    <property type="entry name" value="ANK_REPEAT"/>
    <property type="match status" value="2"/>
</dbReference>
<dbReference type="PROSITE" id="PS50011">
    <property type="entry name" value="PROTEIN_KINASE_DOM"/>
    <property type="match status" value="1"/>
</dbReference>
<dbReference type="AlphaFoldDB" id="A0A6B2L0A7"/>
<sequence length="560" mass="63196">MGWQISLTTPDNEGNTPLHAFCRHFAYPSEILEKFLANKSLVNAQNNFGETPLHHVVFNRSIKLLVAEELLKAGADPNIVALNKDAPLHYAVQMGRTDLVKLLIAYGADCNLPGSKGFAAVALAKSLDMNAIADVIQDALHVVHYLKKLELPHLIWTFLDQEIYIHHLEDIPESTLGKIVKNKDERDKIIAGIKELKTLERKETFWKRQEILSKQREELRKKESKVRNLYQKYVEDSKLEWEIDISDLEFLQSLGHGASGAVYKGTMNNTLPVAIKVLKNASVDSEKEITEFIREFSIAIKVQSPYTVHFYGATLKTKLCMVMELCEKGSLYTLLKDPEFSLDWKLAFSMLSDTCMGIQALHSNNILHRDLKTLNVLVSGEYRCKVCDFGLSRFNTESNAASLMKCRGTLAYVAKEVYKGEGYFVQSDVYSIAIMVWEFINKIITGTYTRPYHEIMIEFAILRKAHDENVRPVIPAGTPPSVKALITTAWHPDWRQRPDVPQLLDGIEQLRKEYEENAAEWNILCKSSKGGQGLGGSESRPKIRRGGGGALNQQSVSQLV</sequence>
<keyword evidence="3" id="KW-0808">Transferase</keyword>
<dbReference type="PROSITE" id="PS00107">
    <property type="entry name" value="PROTEIN_KINASE_ATP"/>
    <property type="match status" value="1"/>
</dbReference>
<keyword evidence="9" id="KW-0040">ANK repeat</keyword>
<dbReference type="EMBL" id="GIBP01001461">
    <property type="protein sequence ID" value="NDV30430.1"/>
    <property type="molecule type" value="Transcribed_RNA"/>
</dbReference>
<feature type="domain" description="Protein kinase" evidence="12">
    <location>
        <begin position="248"/>
        <end position="510"/>
    </location>
</feature>
<evidence type="ECO:0000256" key="11">
    <source>
        <dbReference type="SAM" id="MobiDB-lite"/>
    </source>
</evidence>
<dbReference type="InterPro" id="IPR008271">
    <property type="entry name" value="Ser/Thr_kinase_AS"/>
</dbReference>
<dbReference type="SUPFAM" id="SSF56112">
    <property type="entry name" value="Protein kinase-like (PK-like)"/>
    <property type="match status" value="1"/>
</dbReference>
<protein>
    <recommendedName>
        <fullName evidence="12">Protein kinase domain-containing protein</fullName>
    </recommendedName>
</protein>
<keyword evidence="4 10" id="KW-0547">Nucleotide-binding</keyword>
<dbReference type="Gene3D" id="1.25.40.20">
    <property type="entry name" value="Ankyrin repeat-containing domain"/>
    <property type="match status" value="1"/>
</dbReference>
<evidence type="ECO:0000256" key="1">
    <source>
        <dbReference type="ARBA" id="ARBA00005843"/>
    </source>
</evidence>
<evidence type="ECO:0000259" key="12">
    <source>
        <dbReference type="PROSITE" id="PS50011"/>
    </source>
</evidence>
<evidence type="ECO:0000256" key="9">
    <source>
        <dbReference type="PROSITE-ProRule" id="PRU00023"/>
    </source>
</evidence>
<dbReference type="PANTHER" id="PTHR44329">
    <property type="entry name" value="SERINE/THREONINE-PROTEIN KINASE TNNI3K-RELATED"/>
    <property type="match status" value="1"/>
</dbReference>
<dbReference type="PROSITE" id="PS00108">
    <property type="entry name" value="PROTEIN_KINASE_ST"/>
    <property type="match status" value="1"/>
</dbReference>
<dbReference type="GO" id="GO:0005524">
    <property type="term" value="F:ATP binding"/>
    <property type="evidence" value="ECO:0007669"/>
    <property type="project" value="UniProtKB-UniRule"/>
</dbReference>
<proteinExistence type="inferred from homology"/>
<comment type="catalytic activity">
    <reaction evidence="8">
        <text>L-seryl-[protein] + ATP = O-phospho-L-seryl-[protein] + ADP + H(+)</text>
        <dbReference type="Rhea" id="RHEA:17989"/>
        <dbReference type="Rhea" id="RHEA-COMP:9863"/>
        <dbReference type="Rhea" id="RHEA-COMP:11604"/>
        <dbReference type="ChEBI" id="CHEBI:15378"/>
        <dbReference type="ChEBI" id="CHEBI:29999"/>
        <dbReference type="ChEBI" id="CHEBI:30616"/>
        <dbReference type="ChEBI" id="CHEBI:83421"/>
        <dbReference type="ChEBI" id="CHEBI:456216"/>
        <dbReference type="EC" id="2.7.11.1"/>
    </reaction>
</comment>
<evidence type="ECO:0000256" key="2">
    <source>
        <dbReference type="ARBA" id="ARBA00022527"/>
    </source>
</evidence>
<reference evidence="13" key="1">
    <citation type="journal article" date="2020" name="J. Eukaryot. Microbiol.">
        <title>De novo Sequencing, Assembly and Annotation of the Transcriptome for the Free-Living Testate Amoeba Arcella intermedia.</title>
        <authorList>
            <person name="Ribeiro G.M."/>
            <person name="Porfirio-Sousa A.L."/>
            <person name="Maurer-Alcala X.X."/>
            <person name="Katz L.A."/>
            <person name="Lahr D.J.G."/>
        </authorList>
    </citation>
    <scope>NUCLEOTIDE SEQUENCE</scope>
</reference>
<evidence type="ECO:0000313" key="13">
    <source>
        <dbReference type="EMBL" id="NDV30430.1"/>
    </source>
</evidence>
<accession>A0A6B2L0A7</accession>
<dbReference type="Gene3D" id="3.30.200.20">
    <property type="entry name" value="Phosphorylase Kinase, domain 1"/>
    <property type="match status" value="1"/>
</dbReference>
<evidence type="ECO:0000256" key="5">
    <source>
        <dbReference type="ARBA" id="ARBA00022777"/>
    </source>
</evidence>
<dbReference type="Gene3D" id="1.10.510.10">
    <property type="entry name" value="Transferase(Phosphotransferase) domain 1"/>
    <property type="match status" value="1"/>
</dbReference>
<dbReference type="InterPro" id="IPR000719">
    <property type="entry name" value="Prot_kinase_dom"/>
</dbReference>
<feature type="binding site" evidence="10">
    <location>
        <position position="276"/>
    </location>
    <ligand>
        <name>ATP</name>
        <dbReference type="ChEBI" id="CHEBI:30616"/>
    </ligand>
</feature>
<dbReference type="SMART" id="SM00220">
    <property type="entry name" value="S_TKc"/>
    <property type="match status" value="1"/>
</dbReference>
<evidence type="ECO:0000256" key="3">
    <source>
        <dbReference type="ARBA" id="ARBA00022679"/>
    </source>
</evidence>
<comment type="catalytic activity">
    <reaction evidence="7">
        <text>L-threonyl-[protein] + ATP = O-phospho-L-threonyl-[protein] + ADP + H(+)</text>
        <dbReference type="Rhea" id="RHEA:46608"/>
        <dbReference type="Rhea" id="RHEA-COMP:11060"/>
        <dbReference type="Rhea" id="RHEA-COMP:11605"/>
        <dbReference type="ChEBI" id="CHEBI:15378"/>
        <dbReference type="ChEBI" id="CHEBI:30013"/>
        <dbReference type="ChEBI" id="CHEBI:30616"/>
        <dbReference type="ChEBI" id="CHEBI:61977"/>
        <dbReference type="ChEBI" id="CHEBI:456216"/>
        <dbReference type="EC" id="2.7.11.1"/>
    </reaction>
</comment>
<dbReference type="InterPro" id="IPR017441">
    <property type="entry name" value="Protein_kinase_ATP_BS"/>
</dbReference>
<feature type="region of interest" description="Disordered" evidence="11">
    <location>
        <begin position="530"/>
        <end position="560"/>
    </location>
</feature>
<dbReference type="PROSITE" id="PS50297">
    <property type="entry name" value="ANK_REP_REGION"/>
    <property type="match status" value="2"/>
</dbReference>
<dbReference type="PANTHER" id="PTHR44329:SF288">
    <property type="entry name" value="MITOGEN-ACTIVATED PROTEIN KINASE KINASE KINASE 20"/>
    <property type="match status" value="1"/>
</dbReference>
<dbReference type="Pfam" id="PF12796">
    <property type="entry name" value="Ank_2"/>
    <property type="match status" value="1"/>
</dbReference>
<evidence type="ECO:0000256" key="6">
    <source>
        <dbReference type="ARBA" id="ARBA00022840"/>
    </source>
</evidence>